<dbReference type="InterPro" id="IPR003136">
    <property type="entry name" value="Cytidylate_kin"/>
</dbReference>
<dbReference type="SUPFAM" id="SSF52540">
    <property type="entry name" value="P-loop containing nucleoside triphosphate hydrolases"/>
    <property type="match status" value="1"/>
</dbReference>
<dbReference type="PANTHER" id="PTHR21299">
    <property type="entry name" value="CYTIDYLATE KINASE/PANTOATE-BETA-ALANINE LIGASE"/>
    <property type="match status" value="1"/>
</dbReference>
<comment type="caution">
    <text evidence="10">The sequence shown here is derived from an EMBL/GenBank/DDBJ whole genome shotgun (WGS) entry which is preliminary data.</text>
</comment>
<dbReference type="RefSeq" id="WP_109624213.1">
    <property type="nucleotide sequence ID" value="NZ_JANKBI010000001.1"/>
</dbReference>
<reference evidence="10 11" key="1">
    <citation type="submission" date="2018-05" db="EMBL/GenBank/DDBJ databases">
        <authorList>
            <person name="Goeker M."/>
            <person name="Huntemann M."/>
            <person name="Clum A."/>
            <person name="Pillay M."/>
            <person name="Palaniappan K."/>
            <person name="Varghese N."/>
            <person name="Mikhailova N."/>
            <person name="Stamatis D."/>
            <person name="Reddy T."/>
            <person name="Daum C."/>
            <person name="Shapiro N."/>
            <person name="Ivanova N."/>
            <person name="Kyrpides N."/>
            <person name="Woyke T."/>
        </authorList>
    </citation>
    <scope>NUCLEOTIDE SEQUENCE [LARGE SCALE GENOMIC DNA]</scope>
    <source>
        <strain evidence="10 11">DSM 26524</strain>
    </source>
</reference>
<organism evidence="10 11">
    <name type="scientific">Murimonas intestini</name>
    <dbReference type="NCBI Taxonomy" id="1337051"/>
    <lineage>
        <taxon>Bacteria</taxon>
        <taxon>Bacillati</taxon>
        <taxon>Bacillota</taxon>
        <taxon>Clostridia</taxon>
        <taxon>Lachnospirales</taxon>
        <taxon>Lachnospiraceae</taxon>
        <taxon>Murimonas</taxon>
    </lineage>
</organism>
<dbReference type="PANTHER" id="PTHR21299:SF2">
    <property type="entry name" value="CYTIDYLATE KINASE"/>
    <property type="match status" value="1"/>
</dbReference>
<dbReference type="Gene3D" id="3.40.50.300">
    <property type="entry name" value="P-loop containing nucleotide triphosphate hydrolases"/>
    <property type="match status" value="1"/>
</dbReference>
<keyword evidence="2 8" id="KW-0808">Transferase</keyword>
<name>A0AB73T940_9FIRM</name>
<keyword evidence="4 8" id="KW-0418">Kinase</keyword>
<evidence type="ECO:0000256" key="1">
    <source>
        <dbReference type="ARBA" id="ARBA00009427"/>
    </source>
</evidence>
<dbReference type="NCBIfam" id="TIGR00017">
    <property type="entry name" value="cmk"/>
    <property type="match status" value="1"/>
</dbReference>
<evidence type="ECO:0000256" key="5">
    <source>
        <dbReference type="ARBA" id="ARBA00022840"/>
    </source>
</evidence>
<dbReference type="GO" id="GO:0005524">
    <property type="term" value="F:ATP binding"/>
    <property type="evidence" value="ECO:0007669"/>
    <property type="project" value="UniProtKB-UniRule"/>
</dbReference>
<evidence type="ECO:0000256" key="8">
    <source>
        <dbReference type="HAMAP-Rule" id="MF_00238"/>
    </source>
</evidence>
<comment type="catalytic activity">
    <reaction evidence="6 8">
        <text>dCMP + ATP = dCDP + ADP</text>
        <dbReference type="Rhea" id="RHEA:25094"/>
        <dbReference type="ChEBI" id="CHEBI:30616"/>
        <dbReference type="ChEBI" id="CHEBI:57566"/>
        <dbReference type="ChEBI" id="CHEBI:58593"/>
        <dbReference type="ChEBI" id="CHEBI:456216"/>
        <dbReference type="EC" id="2.7.4.25"/>
    </reaction>
</comment>
<dbReference type="AlphaFoldDB" id="A0AB73T940"/>
<dbReference type="GO" id="GO:0036431">
    <property type="term" value="F:dCMP kinase activity"/>
    <property type="evidence" value="ECO:0007669"/>
    <property type="project" value="InterPro"/>
</dbReference>
<dbReference type="InterPro" id="IPR011994">
    <property type="entry name" value="Cytidylate_kinase_dom"/>
</dbReference>
<evidence type="ECO:0000256" key="6">
    <source>
        <dbReference type="ARBA" id="ARBA00047615"/>
    </source>
</evidence>
<dbReference type="GO" id="GO:0005829">
    <property type="term" value="C:cytosol"/>
    <property type="evidence" value="ECO:0007669"/>
    <property type="project" value="TreeGrafter"/>
</dbReference>
<dbReference type="Pfam" id="PF02224">
    <property type="entry name" value="Cytidylate_kin"/>
    <property type="match status" value="1"/>
</dbReference>
<evidence type="ECO:0000313" key="11">
    <source>
        <dbReference type="Proteomes" id="UP000245412"/>
    </source>
</evidence>
<sequence>MSFNIAVDGPAGAGKSTIARKVAKKLKFIYVDTGAMYRAMAVYMLRSHVDCTDEAALEEACRKISIELAYEDGEQQVILNGENVTPYIRTEEVSQMTSRLSARPAVRAALLNLQRRLAEEQDVLMDGRDIGTQVLPDAQLKIYLTASPAARAKRRYLEYLEKGDNTHSLEEIERTIAERDERDMNREIAPLKQADDAVLVDTSDMGIEEVTSHIISLYEEKKAAAE</sequence>
<dbReference type="GO" id="GO:0006220">
    <property type="term" value="P:pyrimidine nucleotide metabolic process"/>
    <property type="evidence" value="ECO:0007669"/>
    <property type="project" value="UniProtKB-UniRule"/>
</dbReference>
<accession>A0AB73T940</accession>
<feature type="binding site" evidence="8">
    <location>
        <begin position="9"/>
        <end position="17"/>
    </location>
    <ligand>
        <name>ATP</name>
        <dbReference type="ChEBI" id="CHEBI:30616"/>
    </ligand>
</feature>
<gene>
    <name evidence="8" type="primary">cmk</name>
    <name evidence="10" type="ORF">C7383_101136</name>
</gene>
<comment type="subcellular location">
    <subcellularLocation>
        <location evidence="8">Cytoplasm</location>
    </subcellularLocation>
</comment>
<evidence type="ECO:0000256" key="4">
    <source>
        <dbReference type="ARBA" id="ARBA00022777"/>
    </source>
</evidence>
<dbReference type="CDD" id="cd02020">
    <property type="entry name" value="CMPK"/>
    <property type="match status" value="1"/>
</dbReference>
<feature type="domain" description="Cytidylate kinase" evidence="9">
    <location>
        <begin position="5"/>
        <end position="219"/>
    </location>
</feature>
<dbReference type="GO" id="GO:0015949">
    <property type="term" value="P:nucleobase-containing small molecule interconversion"/>
    <property type="evidence" value="ECO:0007669"/>
    <property type="project" value="TreeGrafter"/>
</dbReference>
<evidence type="ECO:0000256" key="3">
    <source>
        <dbReference type="ARBA" id="ARBA00022741"/>
    </source>
</evidence>
<keyword evidence="3 8" id="KW-0547">Nucleotide-binding</keyword>
<proteinExistence type="inferred from homology"/>
<evidence type="ECO:0000313" key="10">
    <source>
        <dbReference type="EMBL" id="PWJ78767.1"/>
    </source>
</evidence>
<keyword evidence="8" id="KW-0963">Cytoplasm</keyword>
<dbReference type="EMBL" id="QGGY01000001">
    <property type="protein sequence ID" value="PWJ78767.1"/>
    <property type="molecule type" value="Genomic_DNA"/>
</dbReference>
<evidence type="ECO:0000256" key="7">
    <source>
        <dbReference type="ARBA" id="ARBA00048478"/>
    </source>
</evidence>
<comment type="catalytic activity">
    <reaction evidence="7 8">
        <text>CMP + ATP = CDP + ADP</text>
        <dbReference type="Rhea" id="RHEA:11600"/>
        <dbReference type="ChEBI" id="CHEBI:30616"/>
        <dbReference type="ChEBI" id="CHEBI:58069"/>
        <dbReference type="ChEBI" id="CHEBI:60377"/>
        <dbReference type="ChEBI" id="CHEBI:456216"/>
        <dbReference type="EC" id="2.7.4.25"/>
    </reaction>
</comment>
<dbReference type="InterPro" id="IPR027417">
    <property type="entry name" value="P-loop_NTPase"/>
</dbReference>
<protein>
    <recommendedName>
        <fullName evidence="8">Cytidylate kinase</fullName>
        <shortName evidence="8">CK</shortName>
        <ecNumber evidence="8">2.7.4.25</ecNumber>
    </recommendedName>
    <alternativeName>
        <fullName evidence="8">Cytidine monophosphate kinase</fullName>
        <shortName evidence="8">CMP kinase</shortName>
    </alternativeName>
</protein>
<comment type="similarity">
    <text evidence="1 8">Belongs to the cytidylate kinase family. Type 1 subfamily.</text>
</comment>
<dbReference type="Proteomes" id="UP000245412">
    <property type="component" value="Unassembled WGS sequence"/>
</dbReference>
<dbReference type="EC" id="2.7.4.25" evidence="8"/>
<dbReference type="HAMAP" id="MF_00238">
    <property type="entry name" value="Cytidyl_kinase_type1"/>
    <property type="match status" value="1"/>
</dbReference>
<evidence type="ECO:0000256" key="2">
    <source>
        <dbReference type="ARBA" id="ARBA00022679"/>
    </source>
</evidence>
<keyword evidence="11" id="KW-1185">Reference proteome</keyword>
<evidence type="ECO:0000259" key="9">
    <source>
        <dbReference type="Pfam" id="PF02224"/>
    </source>
</evidence>
<keyword evidence="5 8" id="KW-0067">ATP-binding</keyword>